<dbReference type="RefSeq" id="XP_017990890.1">
    <property type="nucleotide sequence ID" value="XM_018135965.1"/>
</dbReference>
<name>A0A0M8MKA0_9BASI</name>
<reference evidence="2 3" key="1">
    <citation type="submission" date="2015-07" db="EMBL/GenBank/DDBJ databases">
        <title>Draft Genome Sequence of Malassezia furfur CBS1878 and Malassezia pachydermatis CBS1879.</title>
        <authorList>
            <person name="Triana S."/>
            <person name="Ohm R."/>
            <person name="Gonzalez A."/>
            <person name="DeCock H."/>
            <person name="Restrepo S."/>
            <person name="Celis A."/>
        </authorList>
    </citation>
    <scope>NUCLEOTIDE SEQUENCE [LARGE SCALE GENOMIC DNA]</scope>
    <source>
        <strain evidence="2 3">CBS 1879</strain>
    </source>
</reference>
<evidence type="ECO:0000256" key="1">
    <source>
        <dbReference type="SAM" id="Phobius"/>
    </source>
</evidence>
<keyword evidence="1" id="KW-0812">Transmembrane</keyword>
<keyword evidence="3" id="KW-1185">Reference proteome</keyword>
<proteinExistence type="predicted"/>
<protein>
    <submittedName>
        <fullName evidence="2">Uncharacterized protein</fullName>
    </submittedName>
</protein>
<comment type="caution">
    <text evidence="2">The sequence shown here is derived from an EMBL/GenBank/DDBJ whole genome shotgun (WGS) entry which is preliminary data.</text>
</comment>
<dbReference type="OrthoDB" id="6499973at2759"/>
<gene>
    <name evidence="2" type="ORF">Malapachy_1461</name>
</gene>
<dbReference type="GeneID" id="28727840"/>
<keyword evidence="1" id="KW-1133">Transmembrane helix</keyword>
<dbReference type="VEuPathDB" id="FungiDB:Malapachy_1461"/>
<dbReference type="Proteomes" id="UP000037751">
    <property type="component" value="Unassembled WGS sequence"/>
</dbReference>
<evidence type="ECO:0000313" key="3">
    <source>
        <dbReference type="Proteomes" id="UP000037751"/>
    </source>
</evidence>
<feature type="transmembrane region" description="Helical" evidence="1">
    <location>
        <begin position="21"/>
        <end position="45"/>
    </location>
</feature>
<accession>A0A0M8MKA0</accession>
<evidence type="ECO:0000313" key="2">
    <source>
        <dbReference type="EMBL" id="KOS13258.1"/>
    </source>
</evidence>
<dbReference type="EMBL" id="LGAV01000007">
    <property type="protein sequence ID" value="KOS13258.1"/>
    <property type="molecule type" value="Genomic_DNA"/>
</dbReference>
<organism evidence="2 3">
    <name type="scientific">Malassezia pachydermatis</name>
    <dbReference type="NCBI Taxonomy" id="77020"/>
    <lineage>
        <taxon>Eukaryota</taxon>
        <taxon>Fungi</taxon>
        <taxon>Dikarya</taxon>
        <taxon>Basidiomycota</taxon>
        <taxon>Ustilaginomycotina</taxon>
        <taxon>Malasseziomycetes</taxon>
        <taxon>Malasseziales</taxon>
        <taxon>Malasseziaceae</taxon>
        <taxon>Malassezia</taxon>
    </lineage>
</organism>
<dbReference type="AlphaFoldDB" id="A0A0M8MKA0"/>
<sequence length="98" mass="11086">MLSQQFGVMHWYLPRTLIGAVLVYCWIASDGQGSYVAIIVLYGFFTSNVLSSMPKIVSDLTDNPADVSVFCLDPLSLALFWSLSHRTFCMRKSLWDRS</sequence>
<keyword evidence="1" id="KW-0472">Membrane</keyword>